<proteinExistence type="predicted"/>
<keyword evidence="1" id="KW-0812">Transmembrane</keyword>
<reference evidence="2 3" key="1">
    <citation type="submission" date="2013-01" db="EMBL/GenBank/DDBJ databases">
        <authorList>
            <person name="Bench S."/>
        </authorList>
    </citation>
    <scope>NUCLEOTIDE SEQUENCE [LARGE SCALE GENOMIC DNA]</scope>
    <source>
        <strain evidence="2 3">WH 0005</strain>
    </source>
</reference>
<gene>
    <name evidence="2" type="ORF">CWATWH0005_3976</name>
</gene>
<comment type="caution">
    <text evidence="2">The sequence shown here is derived from an EMBL/GenBank/DDBJ whole genome shotgun (WGS) entry which is preliminary data.</text>
</comment>
<evidence type="ECO:0000313" key="3">
    <source>
        <dbReference type="Proteomes" id="UP000017981"/>
    </source>
</evidence>
<keyword evidence="1" id="KW-1133">Transmembrane helix</keyword>
<feature type="transmembrane region" description="Helical" evidence="1">
    <location>
        <begin position="36"/>
        <end position="55"/>
    </location>
</feature>
<dbReference type="EMBL" id="CAQL01000985">
    <property type="protein sequence ID" value="CCQ58263.1"/>
    <property type="molecule type" value="Genomic_DNA"/>
</dbReference>
<keyword evidence="1" id="KW-0472">Membrane</keyword>
<reference evidence="2 3" key="2">
    <citation type="submission" date="2013-09" db="EMBL/GenBank/DDBJ databases">
        <title>Whole genome comparison of six Crocosphaera watsonii strains with differing phenotypes.</title>
        <authorList>
            <person name="Bench S.R."/>
            <person name="Heller P."/>
            <person name="Frank I."/>
            <person name="Arciniega M."/>
            <person name="Shilova I.N."/>
            <person name="Zehr J.P."/>
        </authorList>
    </citation>
    <scope>NUCLEOTIDE SEQUENCE [LARGE SCALE GENOMIC DNA]</scope>
    <source>
        <strain evidence="2 3">WH 0005</strain>
    </source>
</reference>
<dbReference type="Proteomes" id="UP000017981">
    <property type="component" value="Unassembled WGS sequence"/>
</dbReference>
<sequence>MHFGKDNIFTQFLDSFVSGIEYLGNLTLLILEDRNLAFIVWLYLLTICMAIAYYFDQL</sequence>
<evidence type="ECO:0000313" key="2">
    <source>
        <dbReference type="EMBL" id="CCQ58263.1"/>
    </source>
</evidence>
<protein>
    <submittedName>
        <fullName evidence="2">Uncharacterized protein</fullName>
    </submittedName>
</protein>
<evidence type="ECO:0000256" key="1">
    <source>
        <dbReference type="SAM" id="Phobius"/>
    </source>
</evidence>
<organism evidence="2 3">
    <name type="scientific">Crocosphaera watsonii WH 0005</name>
    <dbReference type="NCBI Taxonomy" id="423472"/>
    <lineage>
        <taxon>Bacteria</taxon>
        <taxon>Bacillati</taxon>
        <taxon>Cyanobacteriota</taxon>
        <taxon>Cyanophyceae</taxon>
        <taxon>Oscillatoriophycideae</taxon>
        <taxon>Chroococcales</taxon>
        <taxon>Aphanothecaceae</taxon>
        <taxon>Crocosphaera</taxon>
    </lineage>
</organism>
<dbReference type="RefSeq" id="WP_021833822.1">
    <property type="nucleotide sequence ID" value="NZ_CAQL01000985.1"/>
</dbReference>
<dbReference type="AlphaFoldDB" id="T2IZ17"/>
<accession>T2IZ17</accession>
<name>T2IZ17_CROWT</name>